<protein>
    <submittedName>
        <fullName evidence="3">Uncharacterized protein</fullName>
    </submittedName>
</protein>
<evidence type="ECO:0000313" key="3">
    <source>
        <dbReference type="EnsemblMetazoa" id="G29728.3:cds"/>
    </source>
</evidence>
<evidence type="ECO:0000256" key="1">
    <source>
        <dbReference type="SAM" id="Phobius"/>
    </source>
</evidence>
<keyword evidence="1" id="KW-1133">Transmembrane helix</keyword>
<feature type="transmembrane region" description="Helical" evidence="1">
    <location>
        <begin position="802"/>
        <end position="819"/>
    </location>
</feature>
<feature type="transmembrane region" description="Helical" evidence="1">
    <location>
        <begin position="448"/>
        <end position="469"/>
    </location>
</feature>
<proteinExistence type="predicted"/>
<reference evidence="3" key="1">
    <citation type="submission" date="2022-08" db="UniProtKB">
        <authorList>
            <consortium name="EnsemblMetazoa"/>
        </authorList>
    </citation>
    <scope>IDENTIFICATION</scope>
    <source>
        <strain evidence="3">05x7-T-G4-1.051#20</strain>
    </source>
</reference>
<feature type="transmembrane region" description="Helical" evidence="1">
    <location>
        <begin position="390"/>
        <end position="411"/>
    </location>
</feature>
<feature type="signal peptide" evidence="2">
    <location>
        <begin position="1"/>
        <end position="20"/>
    </location>
</feature>
<feature type="transmembrane region" description="Helical" evidence="1">
    <location>
        <begin position="224"/>
        <end position="248"/>
    </location>
</feature>
<keyword evidence="1" id="KW-0472">Membrane</keyword>
<keyword evidence="4" id="KW-1185">Reference proteome</keyword>
<dbReference type="AlphaFoldDB" id="A0A8W8LS03"/>
<dbReference type="Proteomes" id="UP000005408">
    <property type="component" value="Unassembled WGS sequence"/>
</dbReference>
<feature type="transmembrane region" description="Helical" evidence="1">
    <location>
        <begin position="630"/>
        <end position="656"/>
    </location>
</feature>
<evidence type="ECO:0000313" key="4">
    <source>
        <dbReference type="Proteomes" id="UP000005408"/>
    </source>
</evidence>
<keyword evidence="1" id="KW-0812">Transmembrane</keyword>
<feature type="transmembrane region" description="Helical" evidence="1">
    <location>
        <begin position="514"/>
        <end position="539"/>
    </location>
</feature>
<sequence length="925" mass="106532">MEVFMVVFAIFILCARPILGFEKNNTLDKTTQGLTSYTYVYPNRDSVVTLTRNCTVKPVSEMVRHDIKELLDAGTKLIIFNLNFQNHSGELPGEDESDIYKPFLWERSTGRHGQGILFLKTGFEILSLTTLTYGTEKMKVELMEDPVGCLLNRTIWEIENGLRHILLNDFKEISPDGRGGSLGDNEHICNMHIKNDEQRAVFYHICCRKNSKGETDCQELVKDFWVQMLFYCIYFLNLLVIMFCPYLIPKSWYQDKYQTLKFEFDCKTQIEVRVKKTCLKTGRPTAGNVVNIDLLSSMNSFMKQLGKMDDDVVYPMRLSKIHLDVKRERLIPPNDVPVGIIRSIYDAFFRCQIREKNCLKTCCHRSIFEPFRGSSLRVTHIKWYRCLQKLMLIISFALAIVPWIIRIAIFYRYEDNEHDDRDEAARDRKLDVHYAYFPGSLTSFLTPVHIVFLFCYAVLALDAVLFGILEMFTSEIKRNLELVLRKCFRDMHESSYSKSVGWAVRTMLYPLKEYGVLGLVVVGIYWLFVLPVIALVLAFYCIPTLNIAIRLLCHLFIVIFPEFKFVTTLKEKIGVVGLLRKETVARLPVKSTHWFRFVQFIVILLSLLALLSCVLLVVEVIVFFVEIVVYTLIGIILNASQTLKHVSLLFMLTLYARDCFGGVTKKYQAFNEAINKALLAKVKEDVDKVAWQTADVQPNTAFQVSVDDHGDKPTSINPILCVSNGVLKWTIPRLLLFLDNQDKPYITRTFFFKAAYMDHVGCPGSLYKNLIRAMRQFVTIILFLLFVVVVVMAFGNEYSVSGVNQMLATLAGGFLPWIFRNVLFKPPADIEIDTGSLSFQNMFNNVIRNHRQNWPVADLVADNLQLEGDDFERNEETYPKRFSPQIDPGSVSMLNGDIDVDENKINVLIINMSNRTRLENEKMDV</sequence>
<keyword evidence="2" id="KW-0732">Signal</keyword>
<feature type="transmembrane region" description="Helical" evidence="1">
    <location>
        <begin position="545"/>
        <end position="563"/>
    </location>
</feature>
<organism evidence="3 4">
    <name type="scientific">Magallana gigas</name>
    <name type="common">Pacific oyster</name>
    <name type="synonym">Crassostrea gigas</name>
    <dbReference type="NCBI Taxonomy" id="29159"/>
    <lineage>
        <taxon>Eukaryota</taxon>
        <taxon>Metazoa</taxon>
        <taxon>Spiralia</taxon>
        <taxon>Lophotrochozoa</taxon>
        <taxon>Mollusca</taxon>
        <taxon>Bivalvia</taxon>
        <taxon>Autobranchia</taxon>
        <taxon>Pteriomorphia</taxon>
        <taxon>Ostreida</taxon>
        <taxon>Ostreoidea</taxon>
        <taxon>Ostreidae</taxon>
        <taxon>Magallana</taxon>
    </lineage>
</organism>
<evidence type="ECO:0000256" key="2">
    <source>
        <dbReference type="SAM" id="SignalP"/>
    </source>
</evidence>
<name>A0A8W8LS03_MAGGI</name>
<dbReference type="EnsemblMetazoa" id="G29728.3">
    <property type="protein sequence ID" value="G29728.3:cds"/>
    <property type="gene ID" value="G29728"/>
</dbReference>
<accession>A0A8W8LS03</accession>
<feature type="transmembrane region" description="Helical" evidence="1">
    <location>
        <begin position="777"/>
        <end position="796"/>
    </location>
</feature>
<feature type="transmembrane region" description="Helical" evidence="1">
    <location>
        <begin position="600"/>
        <end position="624"/>
    </location>
</feature>
<feature type="chain" id="PRO_5036483490" evidence="2">
    <location>
        <begin position="21"/>
        <end position="925"/>
    </location>
</feature>